<dbReference type="EMBL" id="BMAW01128534">
    <property type="protein sequence ID" value="GFU26060.1"/>
    <property type="molecule type" value="Genomic_DNA"/>
</dbReference>
<organism evidence="2 3">
    <name type="scientific">Nephila pilipes</name>
    <name type="common">Giant wood spider</name>
    <name type="synonym">Nephila maculata</name>
    <dbReference type="NCBI Taxonomy" id="299642"/>
    <lineage>
        <taxon>Eukaryota</taxon>
        <taxon>Metazoa</taxon>
        <taxon>Ecdysozoa</taxon>
        <taxon>Arthropoda</taxon>
        <taxon>Chelicerata</taxon>
        <taxon>Arachnida</taxon>
        <taxon>Araneae</taxon>
        <taxon>Araneomorphae</taxon>
        <taxon>Entelegynae</taxon>
        <taxon>Araneoidea</taxon>
        <taxon>Nephilidae</taxon>
        <taxon>Nephila</taxon>
    </lineage>
</organism>
<dbReference type="Proteomes" id="UP000887013">
    <property type="component" value="Unassembled WGS sequence"/>
</dbReference>
<proteinExistence type="predicted"/>
<keyword evidence="1" id="KW-0732">Signal</keyword>
<comment type="caution">
    <text evidence="2">The sequence shown here is derived from an EMBL/GenBank/DDBJ whole genome shotgun (WGS) entry which is preliminary data.</text>
</comment>
<name>A0A8X6UMX6_NEPPI</name>
<keyword evidence="3" id="KW-1185">Reference proteome</keyword>
<accession>A0A8X6UMX6</accession>
<feature type="signal peptide" evidence="1">
    <location>
        <begin position="1"/>
        <end position="18"/>
    </location>
</feature>
<dbReference type="OrthoDB" id="6411833at2759"/>
<evidence type="ECO:0000313" key="3">
    <source>
        <dbReference type="Proteomes" id="UP000887013"/>
    </source>
</evidence>
<reference evidence="2" key="1">
    <citation type="submission" date="2020-08" db="EMBL/GenBank/DDBJ databases">
        <title>Multicomponent nature underlies the extraordinary mechanical properties of spider dragline silk.</title>
        <authorList>
            <person name="Kono N."/>
            <person name="Nakamura H."/>
            <person name="Mori M."/>
            <person name="Yoshida Y."/>
            <person name="Ohtoshi R."/>
            <person name="Malay A.D."/>
            <person name="Moran D.A.P."/>
            <person name="Tomita M."/>
            <person name="Numata K."/>
            <person name="Arakawa K."/>
        </authorList>
    </citation>
    <scope>NUCLEOTIDE SEQUENCE</scope>
</reference>
<evidence type="ECO:0000313" key="2">
    <source>
        <dbReference type="EMBL" id="GFU26060.1"/>
    </source>
</evidence>
<feature type="chain" id="PRO_5036475736" evidence="1">
    <location>
        <begin position="19"/>
        <end position="91"/>
    </location>
</feature>
<sequence length="91" mass="10964">MILFQFIRTILMLKSITMDVNDVAMEEAIKPYKKPILYQKASKEEETIDQRKEDTDVPLPDLRKKRAFRIIAVTDTFHERWRLCIEKVFFE</sequence>
<evidence type="ECO:0000256" key="1">
    <source>
        <dbReference type="SAM" id="SignalP"/>
    </source>
</evidence>
<protein>
    <submittedName>
        <fullName evidence="2">Uncharacterized protein</fullName>
    </submittedName>
</protein>
<dbReference type="AlphaFoldDB" id="A0A8X6UMX6"/>
<gene>
    <name evidence="2" type="ORF">NPIL_93191</name>
</gene>